<reference evidence="2" key="1">
    <citation type="journal article" date="2020" name="Stud. Mycol.">
        <title>101 Dothideomycetes genomes: a test case for predicting lifestyles and emergence of pathogens.</title>
        <authorList>
            <person name="Haridas S."/>
            <person name="Albert R."/>
            <person name="Binder M."/>
            <person name="Bloem J."/>
            <person name="Labutti K."/>
            <person name="Salamov A."/>
            <person name="Andreopoulos B."/>
            <person name="Baker S."/>
            <person name="Barry K."/>
            <person name="Bills G."/>
            <person name="Bluhm B."/>
            <person name="Cannon C."/>
            <person name="Castanera R."/>
            <person name="Culley D."/>
            <person name="Daum C."/>
            <person name="Ezra D."/>
            <person name="Gonzalez J."/>
            <person name="Henrissat B."/>
            <person name="Kuo A."/>
            <person name="Liang C."/>
            <person name="Lipzen A."/>
            <person name="Lutzoni F."/>
            <person name="Magnuson J."/>
            <person name="Mondo S."/>
            <person name="Nolan M."/>
            <person name="Ohm R."/>
            <person name="Pangilinan J."/>
            <person name="Park H.-J."/>
            <person name="Ramirez L."/>
            <person name="Alfaro M."/>
            <person name="Sun H."/>
            <person name="Tritt A."/>
            <person name="Yoshinaga Y."/>
            <person name="Zwiers L.-H."/>
            <person name="Turgeon B."/>
            <person name="Goodwin S."/>
            <person name="Spatafora J."/>
            <person name="Crous P."/>
            <person name="Grigoriev I."/>
        </authorList>
    </citation>
    <scope>NUCLEOTIDE SEQUENCE</scope>
    <source>
        <strain evidence="2">SCOH1-5</strain>
    </source>
</reference>
<gene>
    <name evidence="2" type="ORF">CERZMDRAFT_89272</name>
</gene>
<dbReference type="EMBL" id="ML992720">
    <property type="protein sequence ID" value="KAF2206438.1"/>
    <property type="molecule type" value="Genomic_DNA"/>
</dbReference>
<organism evidence="2 3">
    <name type="scientific">Cercospora zeae-maydis SCOH1-5</name>
    <dbReference type="NCBI Taxonomy" id="717836"/>
    <lineage>
        <taxon>Eukaryota</taxon>
        <taxon>Fungi</taxon>
        <taxon>Dikarya</taxon>
        <taxon>Ascomycota</taxon>
        <taxon>Pezizomycotina</taxon>
        <taxon>Dothideomycetes</taxon>
        <taxon>Dothideomycetidae</taxon>
        <taxon>Mycosphaerellales</taxon>
        <taxon>Mycosphaerellaceae</taxon>
        <taxon>Cercospora</taxon>
    </lineage>
</organism>
<feature type="region of interest" description="Disordered" evidence="1">
    <location>
        <begin position="1"/>
        <end position="26"/>
    </location>
</feature>
<evidence type="ECO:0000313" key="2">
    <source>
        <dbReference type="EMBL" id="KAF2206438.1"/>
    </source>
</evidence>
<proteinExistence type="predicted"/>
<protein>
    <submittedName>
        <fullName evidence="2">Uncharacterized protein</fullName>
    </submittedName>
</protein>
<accession>A0A6A6EVX2</accession>
<evidence type="ECO:0000313" key="3">
    <source>
        <dbReference type="Proteomes" id="UP000799539"/>
    </source>
</evidence>
<dbReference type="Proteomes" id="UP000799539">
    <property type="component" value="Unassembled WGS sequence"/>
</dbReference>
<keyword evidence="3" id="KW-1185">Reference proteome</keyword>
<evidence type="ECO:0000256" key="1">
    <source>
        <dbReference type="SAM" id="MobiDB-lite"/>
    </source>
</evidence>
<dbReference type="AlphaFoldDB" id="A0A6A6EVX2"/>
<name>A0A6A6EVX2_9PEZI</name>
<sequence length="234" mass="25999">MANSVRDWQRQQQQLPLAFSTPHTASEPDARKMDVLLSQWTGAVRFRMHLDDAALGGKNLSGDIRPAHITTRARNTAGDQICWRGVGPITHELPGHTTTHPPLERSVLMDGEHRLATNSLCSALAVRSSSRRAATKSMILHEQSRRLRCADARKSASIGLEADADRHRHRQRHFPPFDRSKSAASRVTDLIATYQRTENPHRTPFRTTIGAEAEFAVTDARITARSSTSAPLSM</sequence>